<dbReference type="Gene3D" id="2.120.10.30">
    <property type="entry name" value="TolB, C-terminal domain"/>
    <property type="match status" value="1"/>
</dbReference>
<evidence type="ECO:0000256" key="1">
    <source>
        <dbReference type="SAM" id="SignalP"/>
    </source>
</evidence>
<gene>
    <name evidence="3" type="ORF">N0B51_06165</name>
</gene>
<dbReference type="SUPFAM" id="SSF50952">
    <property type="entry name" value="Soluble quinoprotein glucose dehydrogenase"/>
    <property type="match status" value="1"/>
</dbReference>
<dbReference type="Proteomes" id="UP001142648">
    <property type="component" value="Unassembled WGS sequence"/>
</dbReference>
<dbReference type="RefSeq" id="WP_259961393.1">
    <property type="nucleotide sequence ID" value="NZ_JAOAMV010000002.1"/>
</dbReference>
<accession>A0A9X2W0H1</accession>
<dbReference type="InterPro" id="IPR011042">
    <property type="entry name" value="6-blade_b-propeller_TolB-like"/>
</dbReference>
<name>A0A9X2W0H1_9SPHN</name>
<protein>
    <submittedName>
        <fullName evidence="3">PQQ-dependent sugar dehydrogenase</fullName>
    </submittedName>
</protein>
<feature type="domain" description="Glucose/Sorbosone dehydrogenase" evidence="2">
    <location>
        <begin position="54"/>
        <end position="387"/>
    </location>
</feature>
<keyword evidence="1" id="KW-0732">Signal</keyword>
<dbReference type="AlphaFoldDB" id="A0A9X2W0H1"/>
<dbReference type="InterPro" id="IPR012938">
    <property type="entry name" value="Glc/Sorbosone_DH"/>
</dbReference>
<dbReference type="InterPro" id="IPR011041">
    <property type="entry name" value="Quinoprot_gluc/sorb_DH_b-prop"/>
</dbReference>
<dbReference type="Pfam" id="PF07995">
    <property type="entry name" value="GSDH"/>
    <property type="match status" value="1"/>
</dbReference>
<reference evidence="3" key="1">
    <citation type="submission" date="2022-09" db="EMBL/GenBank/DDBJ databases">
        <title>The genome sequence of Tsuneonella sp. YG55.</title>
        <authorList>
            <person name="Liu Y."/>
        </authorList>
    </citation>
    <scope>NUCLEOTIDE SEQUENCE</scope>
    <source>
        <strain evidence="3">YG55</strain>
    </source>
</reference>
<dbReference type="PANTHER" id="PTHR19328">
    <property type="entry name" value="HEDGEHOG-INTERACTING PROTEIN"/>
    <property type="match status" value="1"/>
</dbReference>
<evidence type="ECO:0000259" key="2">
    <source>
        <dbReference type="Pfam" id="PF07995"/>
    </source>
</evidence>
<dbReference type="PANTHER" id="PTHR19328:SF75">
    <property type="entry name" value="ALDOSE SUGAR DEHYDROGENASE YLII"/>
    <property type="match status" value="1"/>
</dbReference>
<evidence type="ECO:0000313" key="4">
    <source>
        <dbReference type="Proteomes" id="UP001142648"/>
    </source>
</evidence>
<dbReference type="EMBL" id="JAOAMV010000002">
    <property type="protein sequence ID" value="MCT2558561.1"/>
    <property type="molecule type" value="Genomic_DNA"/>
</dbReference>
<keyword evidence="4" id="KW-1185">Reference proteome</keyword>
<comment type="caution">
    <text evidence="3">The sequence shown here is derived from an EMBL/GenBank/DDBJ whole genome shotgun (WGS) entry which is preliminary data.</text>
</comment>
<dbReference type="PROSITE" id="PS51257">
    <property type="entry name" value="PROKAR_LIPOPROTEIN"/>
    <property type="match status" value="1"/>
</dbReference>
<feature type="chain" id="PRO_5040806651" evidence="1">
    <location>
        <begin position="20"/>
        <end position="392"/>
    </location>
</feature>
<sequence>MTKRPISLVLLSPVTLGLASCGMQTTGDSPAANSTPAPAGGGAAPFRIVEHGSFDEPWAAAFAPGTNTIFITEKAGTMKFVDAASGRVGTVTGLPDVDYGGQGGLGDVAFLPSEGSSTLGNRTIYLSWAEAGSGDTRGAAVGRGRLVCEQADACRIENLAVIWRQPKVTGRGHYSHRIAFAPDAKTMFVSSGDRQKMSPAQDTANNLGSIVRLNLDGTPAAGNPFTGAAGKAQDIWSFGHRNTLGIAFDGQGRLWNIEHGPAGGDEINLVEKGANYGWPEVSEGDHYDGRAIPPHATRPEFSAPAISWNPVIAPGDFLFYSGKLWPEWKGNAIIGAMKPAALVRVAIDGTKAKEAARYPMDKRIREVVEGPDGALWLLEDKAGGRLLELRPR</sequence>
<feature type="signal peptide" evidence="1">
    <location>
        <begin position="1"/>
        <end position="19"/>
    </location>
</feature>
<evidence type="ECO:0000313" key="3">
    <source>
        <dbReference type="EMBL" id="MCT2558561.1"/>
    </source>
</evidence>
<organism evidence="3 4">
    <name type="scientific">Tsuneonella litorea</name>
    <dbReference type="NCBI Taxonomy" id="2976475"/>
    <lineage>
        <taxon>Bacteria</taxon>
        <taxon>Pseudomonadati</taxon>
        <taxon>Pseudomonadota</taxon>
        <taxon>Alphaproteobacteria</taxon>
        <taxon>Sphingomonadales</taxon>
        <taxon>Erythrobacteraceae</taxon>
        <taxon>Tsuneonella</taxon>
    </lineage>
</organism>
<proteinExistence type="predicted"/>